<dbReference type="HOGENOM" id="CLU_1064088_0_0_11"/>
<reference evidence="2 3" key="1">
    <citation type="submission" date="2012-07" db="EMBL/GenBank/DDBJ databases">
        <title>The Genome Sequence of Actinomyces turicensis ACS-279-V-COL4.</title>
        <authorList>
            <consortium name="The Broad Institute Genome Sequencing Platform"/>
            <person name="Earl A."/>
            <person name="Ward D."/>
            <person name="Feldgarden M."/>
            <person name="Gevers D."/>
            <person name="Saerens B."/>
            <person name="Vaneechoutte M."/>
            <person name="Walker B."/>
            <person name="Young S.K."/>
            <person name="Zeng Q."/>
            <person name="Gargeya S."/>
            <person name="Fitzgerald M."/>
            <person name="Haas B."/>
            <person name="Abouelleil A."/>
            <person name="Alvarado L."/>
            <person name="Arachchi H.M."/>
            <person name="Berlin A."/>
            <person name="Chapman S.B."/>
            <person name="Goldberg J."/>
            <person name="Griggs A."/>
            <person name="Gujja S."/>
            <person name="Hansen M."/>
            <person name="Howarth C."/>
            <person name="Imamovic A."/>
            <person name="Larimer J."/>
            <person name="McCowen C."/>
            <person name="Montmayeur A."/>
            <person name="Murphy C."/>
            <person name="Neiman D."/>
            <person name="Pearson M."/>
            <person name="Priest M."/>
            <person name="Roberts A."/>
            <person name="Saif S."/>
            <person name="Shea T."/>
            <person name="Sisk P."/>
            <person name="Sykes S."/>
            <person name="Wortman J."/>
            <person name="Nusbaum C."/>
            <person name="Birren B."/>
        </authorList>
    </citation>
    <scope>NUCLEOTIDE SEQUENCE [LARGE SCALE GENOMIC DNA]</scope>
    <source>
        <strain evidence="2 3">ACS-279-V-Col4</strain>
    </source>
</reference>
<evidence type="ECO:0000259" key="1">
    <source>
        <dbReference type="Pfam" id="PF07179"/>
    </source>
</evidence>
<accession>K0ZDD5</accession>
<keyword evidence="3" id="KW-1185">Reference proteome</keyword>
<organism evidence="2 3">
    <name type="scientific">Schaalia turicensis ACS-279-V-Col4</name>
    <dbReference type="NCBI Taxonomy" id="883077"/>
    <lineage>
        <taxon>Bacteria</taxon>
        <taxon>Bacillati</taxon>
        <taxon>Actinomycetota</taxon>
        <taxon>Actinomycetes</taxon>
        <taxon>Actinomycetales</taxon>
        <taxon>Actinomycetaceae</taxon>
        <taxon>Schaalia</taxon>
    </lineage>
</organism>
<dbReference type="InterPro" id="IPR009839">
    <property type="entry name" value="SseB_N"/>
</dbReference>
<comment type="caution">
    <text evidence="2">The sequence shown here is derived from an EMBL/GenBank/DDBJ whole genome shotgun (WGS) entry which is preliminary data.</text>
</comment>
<dbReference type="EMBL" id="AGWQ01000008">
    <property type="protein sequence ID" value="EJZ85465.1"/>
    <property type="molecule type" value="Genomic_DNA"/>
</dbReference>
<dbReference type="eggNOG" id="COG0106">
    <property type="taxonomic scope" value="Bacteria"/>
</dbReference>
<protein>
    <recommendedName>
        <fullName evidence="1">SseB protein N-terminal domain-containing protein</fullName>
    </recommendedName>
</protein>
<dbReference type="RefSeq" id="WP_006681664.1">
    <property type="nucleotide sequence ID" value="NZ_JH815210.1"/>
</dbReference>
<gene>
    <name evidence="2" type="ORF">HMPREF9241_01465</name>
</gene>
<evidence type="ECO:0000313" key="3">
    <source>
        <dbReference type="Proteomes" id="UP000003994"/>
    </source>
</evidence>
<name>K0ZDD5_9ACTO</name>
<feature type="domain" description="SseB protein N-terminal" evidence="1">
    <location>
        <begin position="45"/>
        <end position="166"/>
    </location>
</feature>
<dbReference type="PATRIC" id="fig|883077.3.peg.1476"/>
<dbReference type="STRING" id="883077.HMPREF9241_01465"/>
<dbReference type="Proteomes" id="UP000003994">
    <property type="component" value="Unassembled WGS sequence"/>
</dbReference>
<sequence length="263" mass="27814">MSETTDSHPIPALDDAQKSRLAARLKMSNRDRGDSGQILEATRRALALEADSDNGAARLEALADALAHDRVIVPIAVEEDPRVTGHHAGIDGDGQAPTDFVRVDCLAGKAIAVFSSADQLRAFDAFARPTALAFRSVALAALVETGGRVVMDPAGSNVVIPRPLVAALAQGDTWLPAWKDQELAEELKMLAQVSHNGTSPIVDVQLTCGAVGNVTVTLFVNANADQRGLKKSLMEAVSAIGDSKRLQVSADRIEIVPRWVSVA</sequence>
<dbReference type="AlphaFoldDB" id="K0ZDD5"/>
<evidence type="ECO:0000313" key="2">
    <source>
        <dbReference type="EMBL" id="EJZ85465.1"/>
    </source>
</evidence>
<dbReference type="Pfam" id="PF07179">
    <property type="entry name" value="SseB"/>
    <property type="match status" value="1"/>
</dbReference>
<proteinExistence type="predicted"/>